<keyword evidence="2" id="KW-1185">Reference proteome</keyword>
<proteinExistence type="predicted"/>
<evidence type="ECO:0008006" key="3">
    <source>
        <dbReference type="Google" id="ProtNLM"/>
    </source>
</evidence>
<organism evidence="1 2">
    <name type="scientific">Serratia aquatilis</name>
    <dbReference type="NCBI Taxonomy" id="1737515"/>
    <lineage>
        <taxon>Bacteria</taxon>
        <taxon>Pseudomonadati</taxon>
        <taxon>Pseudomonadota</taxon>
        <taxon>Gammaproteobacteria</taxon>
        <taxon>Enterobacterales</taxon>
        <taxon>Yersiniaceae</taxon>
        <taxon>Serratia</taxon>
    </lineage>
</organism>
<comment type="caution">
    <text evidence="1">The sequence shown here is derived from an EMBL/GenBank/DDBJ whole genome shotgun (WGS) entry which is preliminary data.</text>
</comment>
<gene>
    <name evidence="1" type="ORF">ACFFJ3_11955</name>
</gene>
<protein>
    <recommendedName>
        <fullName evidence="3">Secreted protein</fullName>
    </recommendedName>
</protein>
<sequence length="74" mass="8572">MMEVRCLLGLTWCKTVQIVDILAFSIVAVGTQQIIAARFVMSINCIASHYYQNNRYAQEDHIYLLKINFEFKLA</sequence>
<reference evidence="1 2" key="1">
    <citation type="submission" date="2024-09" db="EMBL/GenBank/DDBJ databases">
        <authorList>
            <person name="Sun Q."/>
            <person name="Mori K."/>
        </authorList>
    </citation>
    <scope>NUCLEOTIDE SEQUENCE [LARGE SCALE GENOMIC DNA]</scope>
    <source>
        <strain evidence="1 2">CCM 8626</strain>
    </source>
</reference>
<accession>A0ABV6EDY3</accession>
<name>A0ABV6EDY3_9GAMM</name>
<evidence type="ECO:0000313" key="2">
    <source>
        <dbReference type="Proteomes" id="UP001589792"/>
    </source>
</evidence>
<evidence type="ECO:0000313" key="1">
    <source>
        <dbReference type="EMBL" id="MFC0227209.1"/>
    </source>
</evidence>
<dbReference type="RefSeq" id="WP_380675541.1">
    <property type="nucleotide sequence ID" value="NZ_CP173186.1"/>
</dbReference>
<dbReference type="Proteomes" id="UP001589792">
    <property type="component" value="Unassembled WGS sequence"/>
</dbReference>
<dbReference type="EMBL" id="JBHLXG010000010">
    <property type="protein sequence ID" value="MFC0227209.1"/>
    <property type="molecule type" value="Genomic_DNA"/>
</dbReference>